<comment type="catalytic activity">
    <reaction evidence="3 4">
        <text>RX + glutathione = an S-substituted glutathione + a halide anion + H(+)</text>
        <dbReference type="Rhea" id="RHEA:16437"/>
        <dbReference type="ChEBI" id="CHEBI:15378"/>
        <dbReference type="ChEBI" id="CHEBI:16042"/>
        <dbReference type="ChEBI" id="CHEBI:17792"/>
        <dbReference type="ChEBI" id="CHEBI:57925"/>
        <dbReference type="ChEBI" id="CHEBI:90779"/>
        <dbReference type="EC" id="2.5.1.18"/>
    </reaction>
</comment>
<proteinExistence type="inferred from homology"/>
<keyword evidence="8" id="KW-1185">Reference proteome</keyword>
<organism evidence="7 8">
    <name type="scientific">Emericellopsis atlantica</name>
    <dbReference type="NCBI Taxonomy" id="2614577"/>
    <lineage>
        <taxon>Eukaryota</taxon>
        <taxon>Fungi</taxon>
        <taxon>Dikarya</taxon>
        <taxon>Ascomycota</taxon>
        <taxon>Pezizomycotina</taxon>
        <taxon>Sordariomycetes</taxon>
        <taxon>Hypocreomycetidae</taxon>
        <taxon>Hypocreales</taxon>
        <taxon>Bionectriaceae</taxon>
        <taxon>Emericellopsis</taxon>
    </lineage>
</organism>
<dbReference type="EC" id="2.5.1.18" evidence="4"/>
<dbReference type="PANTHER" id="PTHR42943">
    <property type="entry name" value="GLUTATHIONE S-TRANSFERASE KAPPA"/>
    <property type="match status" value="1"/>
</dbReference>
<comment type="caution">
    <text evidence="7">The sequence shown here is derived from an EMBL/GenBank/DDBJ whole genome shotgun (WGS) entry which is preliminary data.</text>
</comment>
<protein>
    <recommendedName>
        <fullName evidence="4">Glutathione S-transferase kappa</fullName>
        <ecNumber evidence="4">2.5.1.18</ecNumber>
    </recommendedName>
</protein>
<dbReference type="AlphaFoldDB" id="A0A9P7ZS34"/>
<keyword evidence="2 4" id="KW-0808">Transferase</keyword>
<dbReference type="GO" id="GO:0005777">
    <property type="term" value="C:peroxisome"/>
    <property type="evidence" value="ECO:0007669"/>
    <property type="project" value="TreeGrafter"/>
</dbReference>
<reference evidence="7" key="1">
    <citation type="journal article" date="2021" name="IMA Fungus">
        <title>Genomic characterization of three marine fungi, including Emericellopsis atlantica sp. nov. with signatures of a generalist lifestyle and marine biomass degradation.</title>
        <authorList>
            <person name="Hagestad O.C."/>
            <person name="Hou L."/>
            <person name="Andersen J.H."/>
            <person name="Hansen E.H."/>
            <person name="Altermark B."/>
            <person name="Li C."/>
            <person name="Kuhnert E."/>
            <person name="Cox R.J."/>
            <person name="Crous P.W."/>
            <person name="Spatafora J.W."/>
            <person name="Lail K."/>
            <person name="Amirebrahimi M."/>
            <person name="Lipzen A."/>
            <person name="Pangilinan J."/>
            <person name="Andreopoulos W."/>
            <person name="Hayes R.D."/>
            <person name="Ng V."/>
            <person name="Grigoriev I.V."/>
            <person name="Jackson S.A."/>
            <person name="Sutton T.D.S."/>
            <person name="Dobson A.D.W."/>
            <person name="Rama T."/>
        </authorList>
    </citation>
    <scope>NUCLEOTIDE SEQUENCE</scope>
    <source>
        <strain evidence="7">TS7</strain>
    </source>
</reference>
<dbReference type="GO" id="GO:0004602">
    <property type="term" value="F:glutathione peroxidase activity"/>
    <property type="evidence" value="ECO:0007669"/>
    <property type="project" value="TreeGrafter"/>
</dbReference>
<dbReference type="GeneID" id="70290840"/>
<feature type="domain" description="DSBA-like thioredoxin" evidence="6">
    <location>
        <begin position="5"/>
        <end position="218"/>
    </location>
</feature>
<dbReference type="GO" id="GO:0004364">
    <property type="term" value="F:glutathione transferase activity"/>
    <property type="evidence" value="ECO:0007669"/>
    <property type="project" value="UniProtKB-UniRule"/>
</dbReference>
<dbReference type="Proteomes" id="UP000887229">
    <property type="component" value="Unassembled WGS sequence"/>
</dbReference>
<accession>A0A9P7ZS34</accession>
<dbReference type="FunFam" id="3.40.30.10:FF:000096">
    <property type="entry name" value="Glutathione S-transferase kappa"/>
    <property type="match status" value="1"/>
</dbReference>
<evidence type="ECO:0000256" key="1">
    <source>
        <dbReference type="ARBA" id="ARBA00006494"/>
    </source>
</evidence>
<evidence type="ECO:0000256" key="5">
    <source>
        <dbReference type="PIRSR" id="PIRSR006386-1"/>
    </source>
</evidence>
<dbReference type="PANTHER" id="PTHR42943:SF13">
    <property type="entry name" value="GLUTATHIONE S-TRANSFERASE KAPPA-RELATED"/>
    <property type="match status" value="1"/>
</dbReference>
<sequence>MGGRIDAYVDVASFFSYVAFQELRQNLQTLQSHGVTVEFHPVLIAGVNNLSGNKPPWVVPAKAKYLAIDSRRAAQRVGLTNLATPKDFMKMSLTISAQRALHFIKQHYPREVLIATIGTLMAKLWTPPHVNLTIDENLAQVLSEVTDGGEQGNKVFTQDDVERIMKGREEMKDRLKETTQRAVELGAFGAPWLWVTNDNGKSQPFFGSDRFNHVYEYLGVPYQDVALLPPSKL</sequence>
<dbReference type="InterPro" id="IPR001853">
    <property type="entry name" value="DSBA-like_thioredoxin_dom"/>
</dbReference>
<dbReference type="PIRSF" id="PIRSF006386">
    <property type="entry name" value="HCCAis_GSTk"/>
    <property type="match status" value="1"/>
</dbReference>
<dbReference type="SUPFAM" id="SSF52833">
    <property type="entry name" value="Thioredoxin-like"/>
    <property type="match status" value="1"/>
</dbReference>
<dbReference type="Gene3D" id="3.40.30.10">
    <property type="entry name" value="Glutaredoxin"/>
    <property type="match status" value="1"/>
</dbReference>
<dbReference type="GO" id="GO:0005739">
    <property type="term" value="C:mitochondrion"/>
    <property type="evidence" value="ECO:0007669"/>
    <property type="project" value="TreeGrafter"/>
</dbReference>
<evidence type="ECO:0000313" key="7">
    <source>
        <dbReference type="EMBL" id="KAG9257303.1"/>
    </source>
</evidence>
<gene>
    <name evidence="7" type="ORF">F5Z01DRAFT_464008</name>
</gene>
<dbReference type="InterPro" id="IPR036249">
    <property type="entry name" value="Thioredoxin-like_sf"/>
</dbReference>
<dbReference type="EMBL" id="MU251246">
    <property type="protein sequence ID" value="KAG9257303.1"/>
    <property type="molecule type" value="Genomic_DNA"/>
</dbReference>
<evidence type="ECO:0000256" key="3">
    <source>
        <dbReference type="ARBA" id="ARBA00047960"/>
    </source>
</evidence>
<comment type="similarity">
    <text evidence="1 4">Belongs to the GST superfamily. Kappa family.</text>
</comment>
<evidence type="ECO:0000256" key="2">
    <source>
        <dbReference type="ARBA" id="ARBA00022679"/>
    </source>
</evidence>
<evidence type="ECO:0000256" key="4">
    <source>
        <dbReference type="PIRNR" id="PIRNR006386"/>
    </source>
</evidence>
<evidence type="ECO:0000313" key="8">
    <source>
        <dbReference type="Proteomes" id="UP000887229"/>
    </source>
</evidence>
<dbReference type="GO" id="GO:0006749">
    <property type="term" value="P:glutathione metabolic process"/>
    <property type="evidence" value="ECO:0007669"/>
    <property type="project" value="TreeGrafter"/>
</dbReference>
<dbReference type="Pfam" id="PF01323">
    <property type="entry name" value="DSBA"/>
    <property type="match status" value="1"/>
</dbReference>
<name>A0A9P7ZS34_9HYPO</name>
<dbReference type="InterPro" id="IPR014440">
    <property type="entry name" value="HCCAis_GSTk"/>
</dbReference>
<evidence type="ECO:0000259" key="6">
    <source>
        <dbReference type="Pfam" id="PF01323"/>
    </source>
</evidence>
<dbReference type="InterPro" id="IPR051924">
    <property type="entry name" value="GST_Kappa/NadH"/>
</dbReference>
<feature type="active site" description="Nucleophile" evidence="5">
    <location>
        <position position="13"/>
    </location>
</feature>
<dbReference type="OrthoDB" id="4664297at2759"/>
<dbReference type="RefSeq" id="XP_046121227.1">
    <property type="nucleotide sequence ID" value="XM_046259937.1"/>
</dbReference>